<comment type="caution">
    <text evidence="1">The sequence shown here is derived from an EMBL/GenBank/DDBJ whole genome shotgun (WGS) entry which is preliminary data.</text>
</comment>
<dbReference type="Proteomes" id="UP001054837">
    <property type="component" value="Unassembled WGS sequence"/>
</dbReference>
<dbReference type="AlphaFoldDB" id="A0AAV4S6N1"/>
<name>A0AAV4S6N1_9ARAC</name>
<sequence length="102" mass="11285">MKEYSRSTGFAIRFQKTSNTDLMTPETQKLLIDSKKTKISAGLQKIILGRCPTSYVRLQHPVKPATAFSRCGAYPKSGVGSLITGNGTGREVLRALNHLPYW</sequence>
<protein>
    <submittedName>
        <fullName evidence="1">Uncharacterized protein</fullName>
    </submittedName>
</protein>
<organism evidence="1 2">
    <name type="scientific">Caerostris darwini</name>
    <dbReference type="NCBI Taxonomy" id="1538125"/>
    <lineage>
        <taxon>Eukaryota</taxon>
        <taxon>Metazoa</taxon>
        <taxon>Ecdysozoa</taxon>
        <taxon>Arthropoda</taxon>
        <taxon>Chelicerata</taxon>
        <taxon>Arachnida</taxon>
        <taxon>Araneae</taxon>
        <taxon>Araneomorphae</taxon>
        <taxon>Entelegynae</taxon>
        <taxon>Araneoidea</taxon>
        <taxon>Araneidae</taxon>
        <taxon>Caerostris</taxon>
    </lineage>
</organism>
<dbReference type="EMBL" id="BPLQ01007213">
    <property type="protein sequence ID" value="GIY28746.1"/>
    <property type="molecule type" value="Genomic_DNA"/>
</dbReference>
<evidence type="ECO:0000313" key="1">
    <source>
        <dbReference type="EMBL" id="GIY28746.1"/>
    </source>
</evidence>
<proteinExistence type="predicted"/>
<evidence type="ECO:0000313" key="2">
    <source>
        <dbReference type="Proteomes" id="UP001054837"/>
    </source>
</evidence>
<keyword evidence="2" id="KW-1185">Reference proteome</keyword>
<gene>
    <name evidence="1" type="ORF">CDAR_375751</name>
</gene>
<reference evidence="1 2" key="1">
    <citation type="submission" date="2021-06" db="EMBL/GenBank/DDBJ databases">
        <title>Caerostris darwini draft genome.</title>
        <authorList>
            <person name="Kono N."/>
            <person name="Arakawa K."/>
        </authorList>
    </citation>
    <scope>NUCLEOTIDE SEQUENCE [LARGE SCALE GENOMIC DNA]</scope>
</reference>
<accession>A0AAV4S6N1</accession>